<feature type="domain" description="Carrier" evidence="5">
    <location>
        <begin position="4296"/>
        <end position="4373"/>
    </location>
</feature>
<evidence type="ECO:0000259" key="5">
    <source>
        <dbReference type="PROSITE" id="PS50075"/>
    </source>
</evidence>
<feature type="domain" description="Carrier" evidence="5">
    <location>
        <begin position="1985"/>
        <end position="2060"/>
    </location>
</feature>
<dbReference type="Pfam" id="PF00501">
    <property type="entry name" value="AMP-binding"/>
    <property type="match status" value="4"/>
</dbReference>
<dbReference type="CDD" id="cd19545">
    <property type="entry name" value="FUM14_C_NRPS-like"/>
    <property type="match status" value="1"/>
</dbReference>
<dbReference type="PANTHER" id="PTHR45527:SF16">
    <property type="entry name" value="NONRIBOSOMAL PEPTIDE SYNTHASE ATNA-RELATED"/>
    <property type="match status" value="1"/>
</dbReference>
<evidence type="ECO:0000313" key="7">
    <source>
        <dbReference type="Proteomes" id="UP000016931"/>
    </source>
</evidence>
<dbReference type="InterPro" id="IPR036736">
    <property type="entry name" value="ACP-like_sf"/>
</dbReference>
<feature type="region of interest" description="Disordered" evidence="4">
    <location>
        <begin position="4375"/>
        <end position="4405"/>
    </location>
</feature>
<dbReference type="OrthoDB" id="3641063at2759"/>
<dbReference type="FunFam" id="3.30.300.30:FF:000015">
    <property type="entry name" value="Nonribosomal peptide synthase SidD"/>
    <property type="match status" value="3"/>
</dbReference>
<dbReference type="RefSeq" id="XP_016765072.1">
    <property type="nucleotide sequence ID" value="XM_016902308.1"/>
</dbReference>
<dbReference type="CDD" id="cd05918">
    <property type="entry name" value="A_NRPS_SidN3_like"/>
    <property type="match status" value="3"/>
</dbReference>
<dbReference type="GO" id="GO:0043041">
    <property type="term" value="P:amino acid activation for nonribosomal peptide biosynthetic process"/>
    <property type="evidence" value="ECO:0007669"/>
    <property type="project" value="TreeGrafter"/>
</dbReference>
<dbReference type="GO" id="GO:0005737">
    <property type="term" value="C:cytoplasm"/>
    <property type="evidence" value="ECO:0007669"/>
    <property type="project" value="TreeGrafter"/>
</dbReference>
<dbReference type="Gene3D" id="3.30.559.30">
    <property type="entry name" value="Nonribosomal peptide synthetase, condensation domain"/>
    <property type="match status" value="4"/>
</dbReference>
<evidence type="ECO:0000313" key="6">
    <source>
        <dbReference type="EMBL" id="EMF16951.1"/>
    </source>
</evidence>
<gene>
    <name evidence="6" type="ORF">SEPMUDRAFT_129799</name>
</gene>
<dbReference type="HOGENOM" id="CLU_000022_60_0_1"/>
<protein>
    <recommendedName>
        <fullName evidence="5">Carrier domain-containing protein</fullName>
    </recommendedName>
</protein>
<evidence type="ECO:0000256" key="1">
    <source>
        <dbReference type="ARBA" id="ARBA00022450"/>
    </source>
</evidence>
<dbReference type="GO" id="GO:0044550">
    <property type="term" value="P:secondary metabolite biosynthetic process"/>
    <property type="evidence" value="ECO:0007669"/>
    <property type="project" value="TreeGrafter"/>
</dbReference>
<dbReference type="InterPro" id="IPR020845">
    <property type="entry name" value="AMP-binding_CS"/>
</dbReference>
<evidence type="ECO:0000256" key="4">
    <source>
        <dbReference type="SAM" id="MobiDB-lite"/>
    </source>
</evidence>
<feature type="compositionally biased region" description="Basic and acidic residues" evidence="4">
    <location>
        <begin position="4377"/>
        <end position="4387"/>
    </location>
</feature>
<dbReference type="Gene3D" id="3.40.50.12780">
    <property type="entry name" value="N-terminal domain of ligase-like"/>
    <property type="match status" value="4"/>
</dbReference>
<keyword evidence="7" id="KW-1185">Reference proteome</keyword>
<dbReference type="SUPFAM" id="SSF47336">
    <property type="entry name" value="ACP-like"/>
    <property type="match status" value="4"/>
</dbReference>
<dbReference type="InterPro" id="IPR000873">
    <property type="entry name" value="AMP-dep_synth/lig_dom"/>
</dbReference>
<dbReference type="SUPFAM" id="SSF52777">
    <property type="entry name" value="CoA-dependent acyltransferases"/>
    <property type="match status" value="8"/>
</dbReference>
<dbReference type="STRING" id="692275.N1QI77"/>
<dbReference type="Pfam" id="PF00668">
    <property type="entry name" value="Condensation"/>
    <property type="match status" value="4"/>
</dbReference>
<dbReference type="EMBL" id="KB456260">
    <property type="protein sequence ID" value="EMF16951.1"/>
    <property type="molecule type" value="Genomic_DNA"/>
</dbReference>
<dbReference type="Gene3D" id="1.10.1200.10">
    <property type="entry name" value="ACP-like"/>
    <property type="match status" value="4"/>
</dbReference>
<keyword evidence="1" id="KW-0596">Phosphopantetheine</keyword>
<dbReference type="InterPro" id="IPR006162">
    <property type="entry name" value="Ppantetheine_attach_site"/>
</dbReference>
<dbReference type="InterPro" id="IPR001242">
    <property type="entry name" value="Condensation_dom"/>
</dbReference>
<dbReference type="eggNOG" id="KOG1178">
    <property type="taxonomic scope" value="Eukaryota"/>
</dbReference>
<dbReference type="InterPro" id="IPR020806">
    <property type="entry name" value="PKS_PP-bd"/>
</dbReference>
<sequence>MSRRYYFPGAAWGGHGLQVEPLQCSKVEDIRKKCQILHVETGKQATSSATAPGPACLCLELAFLITLHLYSSEEVVSIKRVVRNGAASPGRIVDRVRGQLKSCYRLDRIVRELQYIAQDKDDDDDDRGEEEIWPDDALGLALAAAIQYSDSNGNDKIPLHPSLPDQIDFCLEVFHHHAAAGVEAELRLRLVYRRSFMSHREATRIARTLASIVSRTCACHISNGGAGNLTVQEVACMALDVGDRSAILRWNSDQALKREHVLVHDMFSSIAVRHADTEAIVAPDGCMTYAELEQISSVVASYLRLSATSEDRWIALCFTKSYWAVVGMLAVLKSGRGCIFLDPSWPDERLCGVLRAIEARYILTHGAQLSHRLDRLSLVAQFQSFNVADIATVATATERLEEMHHSSAQPGDNAFAVFTSGSTGIPKGVALTHANVCTAITGLTRALAANAPLATHDRPLRVLQFAAYAFDASLSEMLVALLSGGTVCIPSDAERTGDLQNFILDQEISLAFLTPTVARTLTPAHLRPILRLLVLIGEPVTSLDKDRWLHSGIAVFNGYGPTESTFGASLGRVVVSKSPSNIGHPLGYRFWVVNTCSNEDDGDPDDINARYLLPIGATGELVLEGPALAQGYLNDAELTEARFTTGPAWLPAIDGEVSQERRVYRTGDLVRYHEDGSLECLGRVENDRQVKVGGQRLELAEIEHHLIQAAATAIVPLQDVTVCLPRFGLVSNRLVALIVLTATITTGSQDPVLSACDGPTKTACAGYLSHHVPPWMVPSIWLRVSHFPTTLSGKKDYPKLLSALTRLRPEQYLGDRHDSSPSHDHAWPDQAATGPSHFQELVHISSEILQLPIQRLLSNCSFVELGGDSIAALQVSTRMRKDCSLTLSTERLMACSSLYQAALEARPLAIPTPVDSTETSSLKRQVLRSFPELNLLIERVFPCSPVQESLLFHGAQRYQNMYAVSATWIVTETRQGPGKASPVDAHIFTQAWQHVVQNSEALRTVPLELLDVPGVFANTVLKDNSSSLDIIQSFEANETNPVKDLPPAMMNHEMGQHCRPPLKLTLCYGPTDRALVRLDASHALLDGLSVMALIRQLSAVYQALRKGSPARSALQTSSQPMQSYVALVRDPHRCKNALEYWRQYLADAQPCLFPRLVDSEPLTFNLKSHRVQFVPLRGTGINGLSGLLAARGLTPATFFIAIWSLVMRMYVNTSDVIFGYVSSGRDNPSHPVSMDDIGCFIAPLVARINLQDLNSIDSAGFVSILDLIQRSNRASTTHQGLSLAQIQTEMPQLAGGLIFNTFVSVTPSLSLESTLHFETLHTSNKSEFDLSLIVSTGTNMSVGLEYNACHIDKGHAVNIADSVTQVISRAIRLLRQSSEYDIALPSPRDIAQICDWNSKVIEPADISIALLLERSMSAFANREAVFAWDGCVTYRRLDHLSQALMRNLLKRHISHQRSNVLLCFKPSILSVIAQVAVCRAGGCFVMVDSSWSENRIRRIFDDNKPCAVLYASQAQSELPLLQACGKEHQTPTVEISMDFLKGLPNGKPSAVTTKLYHEAEFIMAPSANDPAYVVYTSGSTGHPKGAIITHQAVTTGHQEHAVRTRISSSSRVLLLAAPTFDMAIENIFITLFQGACLCVPSDDHIQNVVELLEFATASGANWMSCTPSYLSLFCPGALHMMDVVLLGGEPIPESIIESWTKRSTGDTRIPTIMNGFGPSECALGCCILNEAVSPQVGGRCIGRGFRATTWVVDEVDHHRLLPVGATGELLLEGPCLALGYLAEAALTARSFIESPLWYRRLPGRADSRAPRFYKTGDLVRYGSDGQLFAVGRKDDQIKVNGIRTEPNEVENALRSFLPPDLAQRSLVTVCLLRKFDLLAAFVFLSKHERTLETDKLERRLDGISCSTLISKASSFHHQIVEHIRAHMTHGSHRMIPQLFIPISRIPRTTSGKTDRKALEHAASMFDKDQLLALFRRDITAILPKEVRSPVARQLARAWRQVLGSEVVSAGDNFFHLGGNSLAAIALVREVRCTMSMRLNVSIVFQYPVLEDMAERLQSIDPGPMQQSWQPFSLLTNNAIQDMATPSEILRDELAQSCALQPDDIEDAFPCTPMQEALMTATIREMETTDGAQPYCVHAWYKLPGDINGARMQSAWQAVLARYEILRSRIVLMPVHGTLMVVCRQPEDVELWGSSSSTVGACALKQCLEQIRFGYGTPLFRVTLIMKEAEKDNRLVLSAHHAVYDGWSLGLVWNAVMDAYHCVSAVPVPLTPKFADFVAHIRATPDDIAVDFWKHQLSHIANRSDFSFPNTPSHHQPKTTKSLRFSLTSPSAEARAAARNIGITIDTICHAGWALVVALYSSSPVVTFGSTRLGRDCHLAGIEDMVGPTSTTVPFCIALDSIDSVTAAAFLKDVQHTLRDLAPHQHLGLRKISDISPQAKLACEFSSVLTVQAVESETSLQHPSAHLNISLLEPVTRSGFHPLPLALQVFSKGNDASPDSIEADYDPACISPWLLEHALQQFDYIVGGLWRSCIGQSDLLLIELMHPAPSHLDEIYQWASASAVNEQCKSPQTTEARFLYEPFDRVAAIQPEAAAIVSSSAQYTYNQLEEATNALALCIRQHLISQGPARSGHKIIGFCFEHSALAVIAMLAIVKAGGAMLPLAPRDANSRLQALIELSECTLVLTSPAQTQRIKELDLGKQSVEVIIMQIDANVIADCLRAMPSPAPRMMLPTGPICPSDLAYVLFTSGTSAQGKGVMVEHGAATAAVVGLATHWGLNSRSRRLQYTDYAFDNSIEDVFGTLSAGGCIVVPSESERANDLLSFCQMNRVNALHITPTVLRLHFAKPSLLLDSLVVGGEPMTNYDLDILHAWVASRENLQAFVAYGSTETCIDCIARQIIASHPIEPTNSIAPVGAQAELYVGGLAVARGYLGSGDLSRSRFINFRDPFDQKVVGEPKEQQPPVNTMAFRTRDFMQYYRDGKLLSLGRADSQIKVHGKRIDIQAIESLIHQVLCAEGLDYDGHQRAVVEVLDDEHLHAMYICPANSCGDTHNHIAVVDHGSASSERESVSCRRAPAQLVTKICRWLERSLTSFMIPRTFFAVDMLRLTASGKCDRRWVRSVLSSVQDEMLRSTATHLLHESVEKPMTDTERLLQRWWATVLPRIGAWENVHRESHFFDLGGHSVAAIQLASLARSAGYQLRYENIFMHPLLCNMAEYVHPMDSRRANSTSPGRFDSLPPNKRHLILSEIHNCFDINEDMIDDAYPCTPLQESIMAATARTSGAFIMAQRVKLPRGYAPDRVKAAFQEAFETFETLRSTIVHVPSSASPLVVVFKTGPNWCKADSAGTFLETARRKHDYGQPLVRLAFSPAASSSAPDSWEELIFVAHHAAYDGPMIRAFWQRINELLEPSRTAASSCSLLPFRTFINHMARSFDPHAASEWWAKHMDGYAESVNNFPPGIRSNMSLHRPVANSSCYKTVDMSLRRQKHTTIAILARAAWSLVLSHFLASQDTVYGVVISSAAASASCEASSIDLAKVAGPTNAMIPSRTRLDFDTMNVSILLEQVHKQSVDESLHAHLGLTKIASLSAACKAACQFTTILVIHHTRVIGDEDSEAGYIDLDSPDIYQNGQRLGDEPIVLESEAGFTPHTLIISCHPFSRGDKEHLGIHVLFDATLIAQHTAERVLDAYSTLLRNMLECALDTPLRSLSALSKESQDWISERTTHHGSAPKPVSAFVHELISSSAMLRPQHEAVHSWDGSMTYSELECVSLAMAVRLTAEKNSSASGYGVAFMLDRSKQVLVTMLAILKAGCFFVPLDPQYPVNRLQSITRKAGVWMIVSQEKYSCTLKELHCKHLLVEDFIFPQLSLCLENSLEPQGLKLQQRTPYREHLHTKGRDPAVCTSYVLFTSGSTGEPKGVVMKHEALSTTLVALGRSPALPEGSRFLHIGNYVFDVSIYEIFVTLLYGGTVCIPSEHERLEDLEGFIGRAGVTDAAMTPSVSHALDPETISRNTVLRRLRLGGESVGLQDRIRWTRLQSNVELHCIYGVTEAAIANFHHPVHVDDELDPRLIGRPINCQSWIRSVHNPSELALPGAIGELCLEGPALAAGYMDDPIKTAEVFLTEPLWLPEYPIQESSNRSSTHQRRVYCTGDLVFANHDDGTVKFVRRSDTSRQVKLRGLRIDLGEIENAIENACSASSISVAVDLVTPSGMPPFLCAAYCNEQSNKKNVQERFDVDGMRNTLSQTLPSFMIPSYYIRLSFFPMNTVGKRDRNALREMMENAVQSERAVAQSSDHILLTQREELVRDMMCTVLSISEDSRQRIGRNADFFRLGGDSIMAVRLVALLRAHGRQGISVVDIFRNATVEKLAAMLEPCVAGQEEDKSSEEARLVKPVSLQNDSPSAPSSTTAMDLQSRQLAAEQCGVAADEIEDMYPLTATQEMLMDRMVQFSLKFPHLSDGPEDVEKLRFAFQACVARFPILRTHFVRLRDPFTLHERLLQVVLKTSHAHEQPPTTNHDHVGVFLDMRAPESRLGLLVPHWSCLGTFTKHGEKQCCRLLWTLSHALYDGWSMQLMIRAIGEGLRLCRKGPLLLSATQSLPFRSFVDYENRARRDASHLSFWTSYLQQQDQKCLHPRPQKQLFGYNQIENPIRDMETCHRFTIPSPPQSVQSGKSSSTIAITVLAALMRAISDYLSCHDLLFAYVSSGRFAALPGIETCVGPTLSLLPLRIQLHPRREEANYIEAAAAKTTEKNKKGDDDDDDCCAPLLEQDAITIQNAISLVTPYEASGTDACRGIIESMPLEIVIHPRQSSVRSYEGGNILLENMSAGGMDGIYYYYDDDDDDDDDDYGKMGSESCYESRGG</sequence>
<proteinExistence type="predicted"/>
<dbReference type="Gene3D" id="3.30.559.10">
    <property type="entry name" value="Chloramphenicol acetyltransferase-like domain"/>
    <property type="match status" value="4"/>
</dbReference>
<name>N1QI77_SPHMS</name>
<feature type="compositionally biased region" description="Polar residues" evidence="4">
    <location>
        <begin position="4392"/>
        <end position="4405"/>
    </location>
</feature>
<dbReference type="GO" id="GO:0031177">
    <property type="term" value="F:phosphopantetheine binding"/>
    <property type="evidence" value="ECO:0007669"/>
    <property type="project" value="InterPro"/>
</dbReference>
<accession>N1QI77</accession>
<evidence type="ECO:0000256" key="2">
    <source>
        <dbReference type="ARBA" id="ARBA00022553"/>
    </source>
</evidence>
<dbReference type="GO" id="GO:0016874">
    <property type="term" value="F:ligase activity"/>
    <property type="evidence" value="ECO:0007669"/>
    <property type="project" value="UniProtKB-KW"/>
</dbReference>
<dbReference type="Pfam" id="PF00550">
    <property type="entry name" value="PP-binding"/>
    <property type="match status" value="3"/>
</dbReference>
<dbReference type="InterPro" id="IPR042099">
    <property type="entry name" value="ANL_N_sf"/>
</dbReference>
<dbReference type="InterPro" id="IPR045851">
    <property type="entry name" value="AMP-bd_C_sf"/>
</dbReference>
<dbReference type="NCBIfam" id="NF003417">
    <property type="entry name" value="PRK04813.1"/>
    <property type="match status" value="4"/>
</dbReference>
<dbReference type="Gene3D" id="3.30.300.30">
    <property type="match status" value="4"/>
</dbReference>
<keyword evidence="3" id="KW-0436">Ligase</keyword>
<reference evidence="6 7" key="1">
    <citation type="journal article" date="2012" name="PLoS Pathog.">
        <title>Diverse lifestyles and strategies of plant pathogenesis encoded in the genomes of eighteen Dothideomycetes fungi.</title>
        <authorList>
            <person name="Ohm R.A."/>
            <person name="Feau N."/>
            <person name="Henrissat B."/>
            <person name="Schoch C.L."/>
            <person name="Horwitz B.A."/>
            <person name="Barry K.W."/>
            <person name="Condon B.J."/>
            <person name="Copeland A.C."/>
            <person name="Dhillon B."/>
            <person name="Glaser F."/>
            <person name="Hesse C.N."/>
            <person name="Kosti I."/>
            <person name="LaButti K."/>
            <person name="Lindquist E.A."/>
            <person name="Lucas S."/>
            <person name="Salamov A.A."/>
            <person name="Bradshaw R.E."/>
            <person name="Ciuffetti L."/>
            <person name="Hamelin R.C."/>
            <person name="Kema G.H.J."/>
            <person name="Lawrence C."/>
            <person name="Scott J.A."/>
            <person name="Spatafora J.W."/>
            <person name="Turgeon B.G."/>
            <person name="de Wit P.J.G.M."/>
            <person name="Zhong S."/>
            <person name="Goodwin S.B."/>
            <person name="Grigoriev I.V."/>
        </authorList>
    </citation>
    <scope>NUCLEOTIDE SEQUENCE [LARGE SCALE GENOMIC DNA]</scope>
    <source>
        <strain evidence="6 7">SO2202</strain>
    </source>
</reference>
<dbReference type="GeneID" id="27899445"/>
<dbReference type="InterPro" id="IPR023213">
    <property type="entry name" value="CAT-like_dom_sf"/>
</dbReference>
<dbReference type="PROSITE" id="PS00455">
    <property type="entry name" value="AMP_BINDING"/>
    <property type="match status" value="2"/>
</dbReference>
<feature type="region of interest" description="Disordered" evidence="4">
    <location>
        <begin position="4837"/>
        <end position="4858"/>
    </location>
</feature>
<dbReference type="PROSITE" id="PS00012">
    <property type="entry name" value="PHOSPHOPANTETHEINE"/>
    <property type="match status" value="4"/>
</dbReference>
<keyword evidence="2" id="KW-0597">Phosphoprotein</keyword>
<feature type="domain" description="Carrier" evidence="5">
    <location>
        <begin position="832"/>
        <end position="909"/>
    </location>
</feature>
<feature type="domain" description="Carrier" evidence="5">
    <location>
        <begin position="3143"/>
        <end position="3221"/>
    </location>
</feature>
<dbReference type="SMART" id="SM00823">
    <property type="entry name" value="PKS_PP"/>
    <property type="match status" value="3"/>
</dbReference>
<evidence type="ECO:0000256" key="3">
    <source>
        <dbReference type="ARBA" id="ARBA00022598"/>
    </source>
</evidence>
<organism evidence="6 7">
    <name type="scientific">Sphaerulina musiva (strain SO2202)</name>
    <name type="common">Poplar stem canker fungus</name>
    <name type="synonym">Septoria musiva</name>
    <dbReference type="NCBI Taxonomy" id="692275"/>
    <lineage>
        <taxon>Eukaryota</taxon>
        <taxon>Fungi</taxon>
        <taxon>Dikarya</taxon>
        <taxon>Ascomycota</taxon>
        <taxon>Pezizomycotina</taxon>
        <taxon>Dothideomycetes</taxon>
        <taxon>Dothideomycetidae</taxon>
        <taxon>Mycosphaerellales</taxon>
        <taxon>Mycosphaerellaceae</taxon>
        <taxon>Sphaerulina</taxon>
    </lineage>
</organism>
<dbReference type="Proteomes" id="UP000016931">
    <property type="component" value="Unassembled WGS sequence"/>
</dbReference>
<dbReference type="InterPro" id="IPR009081">
    <property type="entry name" value="PP-bd_ACP"/>
</dbReference>
<dbReference type="PROSITE" id="PS50075">
    <property type="entry name" value="CARRIER"/>
    <property type="match status" value="4"/>
</dbReference>
<dbReference type="PANTHER" id="PTHR45527">
    <property type="entry name" value="NONRIBOSOMAL PEPTIDE SYNTHETASE"/>
    <property type="match status" value="1"/>
</dbReference>
<dbReference type="SUPFAM" id="SSF56801">
    <property type="entry name" value="Acetyl-CoA synthetase-like"/>
    <property type="match status" value="4"/>
</dbReference>